<keyword evidence="3" id="KW-1185">Reference proteome</keyword>
<dbReference type="CDD" id="cd04301">
    <property type="entry name" value="NAT_SF"/>
    <property type="match status" value="1"/>
</dbReference>
<comment type="caution">
    <text evidence="2">The sequence shown here is derived from an EMBL/GenBank/DDBJ whole genome shotgun (WGS) entry which is preliminary data.</text>
</comment>
<evidence type="ECO:0000313" key="3">
    <source>
        <dbReference type="Proteomes" id="UP000192610"/>
    </source>
</evidence>
<protein>
    <submittedName>
        <fullName evidence="2">GNAT family N-acetyltransferase</fullName>
    </submittedName>
</protein>
<evidence type="ECO:0000313" key="2">
    <source>
        <dbReference type="EMBL" id="OQP55985.1"/>
    </source>
</evidence>
<dbReference type="Gene3D" id="3.40.630.30">
    <property type="match status" value="1"/>
</dbReference>
<dbReference type="OrthoDB" id="9796171at2"/>
<name>A0A1V9FC70_9BACT</name>
<dbReference type="RefSeq" id="WP_081197191.1">
    <property type="nucleotide sequence ID" value="NZ_FOCZ01000010.1"/>
</dbReference>
<keyword evidence="2" id="KW-0808">Transferase</keyword>
<dbReference type="GO" id="GO:0016747">
    <property type="term" value="F:acyltransferase activity, transferring groups other than amino-acyl groups"/>
    <property type="evidence" value="ECO:0007669"/>
    <property type="project" value="InterPro"/>
</dbReference>
<dbReference type="PROSITE" id="PS51186">
    <property type="entry name" value="GNAT"/>
    <property type="match status" value="1"/>
</dbReference>
<dbReference type="AlphaFoldDB" id="A0A1V9FC70"/>
<gene>
    <name evidence="2" type="ORF">A4H97_20575</name>
</gene>
<dbReference type="InterPro" id="IPR016181">
    <property type="entry name" value="Acyl_CoA_acyltransferase"/>
</dbReference>
<dbReference type="SUPFAM" id="SSF55729">
    <property type="entry name" value="Acyl-CoA N-acyltransferases (Nat)"/>
    <property type="match status" value="1"/>
</dbReference>
<proteinExistence type="predicted"/>
<dbReference type="Proteomes" id="UP000192610">
    <property type="component" value="Unassembled WGS sequence"/>
</dbReference>
<reference evidence="3" key="1">
    <citation type="submission" date="2016-04" db="EMBL/GenBank/DDBJ databases">
        <authorList>
            <person name="Chen L."/>
            <person name="Zhuang W."/>
            <person name="Wang G."/>
        </authorList>
    </citation>
    <scope>NUCLEOTIDE SEQUENCE [LARGE SCALE GENOMIC DNA]</scope>
    <source>
        <strain evidence="3">17621</strain>
    </source>
</reference>
<feature type="domain" description="N-acetyltransferase" evidence="1">
    <location>
        <begin position="9"/>
        <end position="151"/>
    </location>
</feature>
<dbReference type="STRING" id="354355.SAMN05660816_04961"/>
<dbReference type="InterPro" id="IPR000182">
    <property type="entry name" value="GNAT_dom"/>
</dbReference>
<accession>A0A1V9FC70</accession>
<evidence type="ECO:0000259" key="1">
    <source>
        <dbReference type="PROSITE" id="PS51186"/>
    </source>
</evidence>
<organism evidence="2 3">
    <name type="scientific">Niastella yeongjuensis</name>
    <dbReference type="NCBI Taxonomy" id="354355"/>
    <lineage>
        <taxon>Bacteria</taxon>
        <taxon>Pseudomonadati</taxon>
        <taxon>Bacteroidota</taxon>
        <taxon>Chitinophagia</taxon>
        <taxon>Chitinophagales</taxon>
        <taxon>Chitinophagaceae</taxon>
        <taxon>Niastella</taxon>
    </lineage>
</organism>
<dbReference type="EMBL" id="LVXG01000002">
    <property type="protein sequence ID" value="OQP55985.1"/>
    <property type="molecule type" value="Genomic_DNA"/>
</dbReference>
<sequence length="152" mass="17405">MNELTFIHKPFNELTPHELYAILQLRSEVFVVEQNCVFLDADDKDQVSMHVMCWQNELLAGYTRLVPAGVSYEESSIGRVVTSPKVRHAGIGKLLMNYSIRTSYELFGKTTITIGAQFYLRKFYTSLGFQQCSDIYLEDGIQHIKMFLPVIG</sequence>
<dbReference type="Pfam" id="PF13673">
    <property type="entry name" value="Acetyltransf_10"/>
    <property type="match status" value="1"/>
</dbReference>